<sequence length="183" mass="20528">MRVFADANILFSRVLRDYLLYSAHEEIVEVRWSQGVLNEMSKNLRARLQLSKDATDRLEALMNDFLPDALVTSDVPLPLPPHGSSVHPKDWHVLSSALVAKADALATDNAKDFPSEWMRLRGVALVDAETMILTLIAESPERFLRAHALVVRLSASRDQETVLRQLEKATTPNTVAMVRAMLQ</sequence>
<dbReference type="EMBL" id="VMHH01000005">
    <property type="protein sequence ID" value="TSJ73694.1"/>
    <property type="molecule type" value="Genomic_DNA"/>
</dbReference>
<name>A0ABY3E258_9CORY</name>
<proteinExistence type="predicted"/>
<accession>A0ABY3E258</accession>
<keyword evidence="2" id="KW-1185">Reference proteome</keyword>
<evidence type="ECO:0000313" key="2">
    <source>
        <dbReference type="Proteomes" id="UP000320747"/>
    </source>
</evidence>
<comment type="caution">
    <text evidence="1">The sequence shown here is derived from an EMBL/GenBank/DDBJ whole genome shotgun (WGS) entry which is preliminary data.</text>
</comment>
<reference evidence="1 2" key="1">
    <citation type="submission" date="2019-07" db="EMBL/GenBank/DDBJ databases">
        <title>Draft genome of Corynebacterium godavarianum and other related strains.</title>
        <authorList>
            <person name="Bernier A.-M."/>
            <person name="Bernard K."/>
        </authorList>
    </citation>
    <scope>NUCLEOTIDE SEQUENCE [LARGE SCALE GENOMIC DNA]</scope>
    <source>
        <strain evidence="1 2">LMG 29598</strain>
    </source>
</reference>
<organism evidence="1 2">
    <name type="scientific">Corynebacterium godavarianum</name>
    <dbReference type="NCBI Taxonomy" id="2054421"/>
    <lineage>
        <taxon>Bacteria</taxon>
        <taxon>Bacillati</taxon>
        <taxon>Actinomycetota</taxon>
        <taxon>Actinomycetes</taxon>
        <taxon>Mycobacteriales</taxon>
        <taxon>Corynebacteriaceae</taxon>
        <taxon>Corynebacterium</taxon>
    </lineage>
</organism>
<protein>
    <submittedName>
        <fullName evidence="1">PIN domain-containing protein</fullName>
    </submittedName>
</protein>
<dbReference type="Proteomes" id="UP000320747">
    <property type="component" value="Unassembled WGS sequence"/>
</dbReference>
<dbReference type="InterPro" id="IPR029060">
    <property type="entry name" value="PIN-like_dom_sf"/>
</dbReference>
<evidence type="ECO:0000313" key="1">
    <source>
        <dbReference type="EMBL" id="TSJ73694.1"/>
    </source>
</evidence>
<dbReference type="SUPFAM" id="SSF88723">
    <property type="entry name" value="PIN domain-like"/>
    <property type="match status" value="1"/>
</dbReference>
<gene>
    <name evidence="1" type="ORF">FPH17_07215</name>
</gene>